<dbReference type="Proteomes" id="UP001150062">
    <property type="component" value="Unassembled WGS sequence"/>
</dbReference>
<dbReference type="InterPro" id="IPR047575">
    <property type="entry name" value="Sm"/>
</dbReference>
<dbReference type="AlphaFoldDB" id="A0AAV7YRK3"/>
<dbReference type="Pfam" id="PF01423">
    <property type="entry name" value="LSM"/>
    <property type="match status" value="1"/>
</dbReference>
<gene>
    <name evidence="2" type="ORF">M0812_23343</name>
    <name evidence="3" type="ORF">M0813_29007</name>
</gene>
<sequence>MTFNQPLDLVGLCLGEEVLVKLRGNREVQGILTSYDEHTNLLITKAKETAISVTVDPNTNEEIEERTTRSIPSLFVRGDLVIIIAPPKVKQM</sequence>
<dbReference type="SMART" id="SM00651">
    <property type="entry name" value="Sm"/>
    <property type="match status" value="1"/>
</dbReference>
<dbReference type="EMBL" id="JANTQA010000051">
    <property type="protein sequence ID" value="KAJ3430338.1"/>
    <property type="molecule type" value="Genomic_DNA"/>
</dbReference>
<accession>A0AAV7YRK3</accession>
<comment type="caution">
    <text evidence="2">The sequence shown here is derived from an EMBL/GenBank/DDBJ whole genome shotgun (WGS) entry which is preliminary data.</text>
</comment>
<dbReference type="InterPro" id="IPR040002">
    <property type="entry name" value="Sm-like_LSM3"/>
</dbReference>
<dbReference type="Gene3D" id="2.30.30.100">
    <property type="match status" value="1"/>
</dbReference>
<dbReference type="Proteomes" id="UP001146793">
    <property type="component" value="Unassembled WGS sequence"/>
</dbReference>
<dbReference type="InterPro" id="IPR010920">
    <property type="entry name" value="LSM_dom_sf"/>
</dbReference>
<evidence type="ECO:0000313" key="2">
    <source>
        <dbReference type="EMBL" id="KAJ3430338.1"/>
    </source>
</evidence>
<keyword evidence="5" id="KW-1185">Reference proteome</keyword>
<dbReference type="PROSITE" id="PS52002">
    <property type="entry name" value="SM"/>
    <property type="match status" value="1"/>
</dbReference>
<evidence type="ECO:0000313" key="5">
    <source>
        <dbReference type="Proteomes" id="UP001150062"/>
    </source>
</evidence>
<dbReference type="InterPro" id="IPR001163">
    <property type="entry name" value="Sm_dom_euk/arc"/>
</dbReference>
<dbReference type="EMBL" id="JAOAOG010000266">
    <property type="protein sequence ID" value="KAJ6235027.1"/>
    <property type="molecule type" value="Genomic_DNA"/>
</dbReference>
<proteinExistence type="predicted"/>
<dbReference type="PANTHER" id="PTHR13110">
    <property type="entry name" value="U6 SNRNA-ASSOCIATED SM-LIKE PROTEIN LSM3"/>
    <property type="match status" value="1"/>
</dbReference>
<dbReference type="GO" id="GO:0003723">
    <property type="term" value="F:RNA binding"/>
    <property type="evidence" value="ECO:0007669"/>
    <property type="project" value="InterPro"/>
</dbReference>
<reference evidence="3" key="1">
    <citation type="submission" date="2022-08" db="EMBL/GenBank/DDBJ databases">
        <title>Novel sulfate-reducing endosymbionts in the free-living metamonad Anaeramoeba.</title>
        <authorList>
            <person name="Jerlstrom-Hultqvist J."/>
            <person name="Cepicka I."/>
            <person name="Gallot-Lavallee L."/>
            <person name="Salas-Leiva D."/>
            <person name="Curtis B.A."/>
            <person name="Zahonova K."/>
            <person name="Pipaliya S."/>
            <person name="Dacks J."/>
            <person name="Roger A.J."/>
        </authorList>
    </citation>
    <scope>NUCLEOTIDE SEQUENCE</scope>
    <source>
        <strain evidence="3">Schooner1</strain>
    </source>
</reference>
<evidence type="ECO:0000313" key="3">
    <source>
        <dbReference type="EMBL" id="KAJ6235027.1"/>
    </source>
</evidence>
<organism evidence="2 4">
    <name type="scientific">Anaeramoeba flamelloides</name>
    <dbReference type="NCBI Taxonomy" id="1746091"/>
    <lineage>
        <taxon>Eukaryota</taxon>
        <taxon>Metamonada</taxon>
        <taxon>Anaeramoebidae</taxon>
        <taxon>Anaeramoeba</taxon>
    </lineage>
</organism>
<protein>
    <submittedName>
        <fullName evidence="2">U6 snRNA-associated sm-like protein lsm3</fullName>
    </submittedName>
</protein>
<evidence type="ECO:0000313" key="4">
    <source>
        <dbReference type="Proteomes" id="UP001146793"/>
    </source>
</evidence>
<dbReference type="SUPFAM" id="SSF50182">
    <property type="entry name" value="Sm-like ribonucleoproteins"/>
    <property type="match status" value="1"/>
</dbReference>
<reference evidence="2" key="2">
    <citation type="submission" date="2022-08" db="EMBL/GenBank/DDBJ databases">
        <title>Novel sulphate-reducing endosymbionts in the free-living metamonad Anaeramoeba.</title>
        <authorList>
            <person name="Jerlstrom-Hultqvist J."/>
            <person name="Cepicka I."/>
            <person name="Gallot-Lavallee L."/>
            <person name="Salas-Leiva D."/>
            <person name="Curtis B.A."/>
            <person name="Zahonova K."/>
            <person name="Pipaliya S."/>
            <person name="Dacks J."/>
            <person name="Roger A.J."/>
        </authorList>
    </citation>
    <scope>NUCLEOTIDE SEQUENCE</scope>
    <source>
        <strain evidence="2">Busselton2</strain>
    </source>
</reference>
<feature type="domain" description="Sm" evidence="1">
    <location>
        <begin position="5"/>
        <end position="90"/>
    </location>
</feature>
<evidence type="ECO:0000259" key="1">
    <source>
        <dbReference type="PROSITE" id="PS52002"/>
    </source>
</evidence>
<name>A0AAV7YRK3_9EUKA</name>